<proteinExistence type="predicted"/>
<evidence type="ECO:0000313" key="2">
    <source>
        <dbReference type="Proteomes" id="UP000553706"/>
    </source>
</evidence>
<keyword evidence="2" id="KW-1185">Reference proteome</keyword>
<dbReference type="RefSeq" id="WP_183266541.1">
    <property type="nucleotide sequence ID" value="NZ_JACHFJ010000007.1"/>
</dbReference>
<evidence type="ECO:0000313" key="1">
    <source>
        <dbReference type="EMBL" id="MBB5373537.1"/>
    </source>
</evidence>
<dbReference type="Proteomes" id="UP000553706">
    <property type="component" value="Unassembled WGS sequence"/>
</dbReference>
<organism evidence="1 2">
    <name type="scientific">Acidocella aromatica</name>
    <dbReference type="NCBI Taxonomy" id="1303579"/>
    <lineage>
        <taxon>Bacteria</taxon>
        <taxon>Pseudomonadati</taxon>
        <taxon>Pseudomonadota</taxon>
        <taxon>Alphaproteobacteria</taxon>
        <taxon>Acetobacterales</taxon>
        <taxon>Acidocellaceae</taxon>
        <taxon>Acidocella</taxon>
    </lineage>
</organism>
<protein>
    <submittedName>
        <fullName evidence="1">Uncharacterized protein</fullName>
    </submittedName>
</protein>
<accession>A0A840VF71</accession>
<reference evidence="1 2" key="1">
    <citation type="submission" date="2020-08" db="EMBL/GenBank/DDBJ databases">
        <title>Genomic Encyclopedia of Type Strains, Phase IV (KMG-IV): sequencing the most valuable type-strain genomes for metagenomic binning, comparative biology and taxonomic classification.</title>
        <authorList>
            <person name="Goeker M."/>
        </authorList>
    </citation>
    <scope>NUCLEOTIDE SEQUENCE [LARGE SCALE GENOMIC DNA]</scope>
    <source>
        <strain evidence="1 2">DSM 27026</strain>
    </source>
</reference>
<dbReference type="AlphaFoldDB" id="A0A840VF71"/>
<sequence length="519" mass="52504">MALGTSGIDIYLTGGAKLDASGCSGTGIVSNSTASCNSSTDAGSISVNPSASIVTSSVESAGCVYVDTNGGAKIVNASGSNPTYSTGSATDPYQALANAGFPKWPSQPSQPSLSNTVATSTFSLGYVKSYSTAYAGCSPDYAAKCWLNPYEFTGNLSPNVVSLELYDGIDAANYDSTYVFTGSFKTGNGTLTFDSTSSIPATYYFQGATTTKRGTTTTTGYGLELSSPTITWGTGGVYYFNGGWAVDGSSPTMKVGTSTMLSTKYSGASNGATYLQEGNITFGGGTYYFDGGLVIGGSGNVTFGPGIYYIVNGPFSVTNGGTLTANGATFVLEGTSYYAFNGGTNLTLSAPVPNSATAPTNCVLPFSSGSTTGTPYPQTTYTIDNTTVTATPTYGTPITTNVGYGYPGKPYPWDGTNGKGICGVLIYQAPTDSSTDYITEGTTNTVNGIIYTPAAAVTMSGAGSMKAGTNSDGTAGTLAVIANSISLTGSANLTLSTGSSTSNYGLSSSTTTSQILLTN</sequence>
<name>A0A840VF71_9PROT</name>
<comment type="caution">
    <text evidence="1">The sequence shown here is derived from an EMBL/GenBank/DDBJ whole genome shotgun (WGS) entry which is preliminary data.</text>
</comment>
<gene>
    <name evidence="1" type="ORF">HNP71_001797</name>
</gene>
<dbReference type="EMBL" id="JACHFJ010000007">
    <property type="protein sequence ID" value="MBB5373537.1"/>
    <property type="molecule type" value="Genomic_DNA"/>
</dbReference>